<evidence type="ECO:0000256" key="2">
    <source>
        <dbReference type="SAM" id="MobiDB-lite"/>
    </source>
</evidence>
<evidence type="ECO:0000313" key="4">
    <source>
        <dbReference type="Proteomes" id="UP000324800"/>
    </source>
</evidence>
<feature type="coiled-coil region" evidence="1">
    <location>
        <begin position="253"/>
        <end position="287"/>
    </location>
</feature>
<organism evidence="3 4">
    <name type="scientific">Streblomastix strix</name>
    <dbReference type="NCBI Taxonomy" id="222440"/>
    <lineage>
        <taxon>Eukaryota</taxon>
        <taxon>Metamonada</taxon>
        <taxon>Preaxostyla</taxon>
        <taxon>Oxymonadida</taxon>
        <taxon>Streblomastigidae</taxon>
        <taxon>Streblomastix</taxon>
    </lineage>
</organism>
<keyword evidence="1" id="KW-0175">Coiled coil</keyword>
<protein>
    <submittedName>
        <fullName evidence="3">Uncharacterized protein</fullName>
    </submittedName>
</protein>
<comment type="caution">
    <text evidence="3">The sequence shown here is derived from an EMBL/GenBank/DDBJ whole genome shotgun (WGS) entry which is preliminary data.</text>
</comment>
<feature type="region of interest" description="Disordered" evidence="2">
    <location>
        <begin position="797"/>
        <end position="816"/>
    </location>
</feature>
<dbReference type="Proteomes" id="UP000324800">
    <property type="component" value="Unassembled WGS sequence"/>
</dbReference>
<name>A0A5J4W8F7_9EUKA</name>
<dbReference type="AlphaFoldDB" id="A0A5J4W8F7"/>
<proteinExistence type="predicted"/>
<reference evidence="3 4" key="1">
    <citation type="submission" date="2019-03" db="EMBL/GenBank/DDBJ databases">
        <title>Single cell metagenomics reveals metabolic interactions within the superorganism composed of flagellate Streblomastix strix and complex community of Bacteroidetes bacteria on its surface.</title>
        <authorList>
            <person name="Treitli S.C."/>
            <person name="Kolisko M."/>
            <person name="Husnik F."/>
            <person name="Keeling P."/>
            <person name="Hampl V."/>
        </authorList>
    </citation>
    <scope>NUCLEOTIDE SEQUENCE [LARGE SCALE GENOMIC DNA]</scope>
    <source>
        <strain evidence="3">ST1C</strain>
    </source>
</reference>
<feature type="compositionally biased region" description="Low complexity" evidence="2">
    <location>
        <begin position="799"/>
        <end position="816"/>
    </location>
</feature>
<accession>A0A5J4W8F7</accession>
<dbReference type="EMBL" id="SNRW01003023">
    <property type="protein sequence ID" value="KAA6391015.1"/>
    <property type="molecule type" value="Genomic_DNA"/>
</dbReference>
<evidence type="ECO:0000256" key="1">
    <source>
        <dbReference type="SAM" id="Coils"/>
    </source>
</evidence>
<evidence type="ECO:0000313" key="3">
    <source>
        <dbReference type="EMBL" id="KAA6391015.1"/>
    </source>
</evidence>
<sequence>MKSKDVNLSKLMTLDTDQKVTGYKQFTQSIQADQFIKINGTDNQLLLANGDTIDKDKLAYEPIENATYQAIAYGMYEQLLWGTLTTQNSRPKFSGTPRNIPLNAFMYNTMQPTTPVVWLNPIAIDCYIDPDGHIKINAICNVLTSYRKPTLLTIFVNCFNTIGLKLLLHSRLGIYLFNVVFNLIEQRQEHHRIIMSYYTKKNNSNGVMDNDNYQLTIDDQNNLLYCPKNNPTDFALKLTPAGLLIVNNIQLINNDFLQKIIVLEQQVQNIQQQINGQSQDIGQLQADVQVINTELARQTHFRGYFTTNDEILQLVNPALGDYAYSAEDLLVWDYDGSQWVETDQIVPDQMTHASDANPLSDGTVTAGTSAEYSRGDHIHPLNISTSVPISDTADGAVGDSVNYARSDHSHPINISTTIPLQDSDGSVGTANNYARSDHQHPINVETNASNIPIVNGIGNNGTSTYYSRHDHVHPQQLTYDGNVTASKFIKTGGLGTEVLCANGDTTTIDTIDSDSVKKTGYQEQSIAGKLKRTDSTESFDDLTDDQYTTKYTIQGGFVKKKGKTLQVVQGVLRHNGDDEESEDDEDYITRGTIYNQYVSKASPDTIIGRKIFKNDFFQIQPAGSTNPLILFKNNNTQVEQMVNSNEMILSLNTTDPVGTPLYINYRGSSLSTQYPNSKLVTKYVLNAGTSTSYASVTSGNVQINPVAAAGFDDGLRIARTIENTGSSSIELGCSRTSNSGAIQGQWVIYTPSTSAVQAPNCLIIAVANQASDVTRGLQISVDGNTLSFNGQVIAQTNPTTGQTTISGSSESSSGSVQYSAGNPILWGENSTGTEGGFYSNGTNICWRARPITLGSVPP</sequence>
<gene>
    <name evidence="3" type="ORF">EZS28_013458</name>
</gene>